<organism evidence="2 3">
    <name type="scientific">Spirosoma validum</name>
    <dbReference type="NCBI Taxonomy" id="2771355"/>
    <lineage>
        <taxon>Bacteria</taxon>
        <taxon>Pseudomonadati</taxon>
        <taxon>Bacteroidota</taxon>
        <taxon>Cytophagia</taxon>
        <taxon>Cytophagales</taxon>
        <taxon>Cytophagaceae</taxon>
        <taxon>Spirosoma</taxon>
    </lineage>
</organism>
<dbReference type="EMBL" id="JACXAA010000002">
    <property type="protein sequence ID" value="MBD2752676.1"/>
    <property type="molecule type" value="Genomic_DNA"/>
</dbReference>
<keyword evidence="1" id="KW-1133">Transmembrane helix</keyword>
<feature type="transmembrane region" description="Helical" evidence="1">
    <location>
        <begin position="206"/>
        <end position="227"/>
    </location>
</feature>
<keyword evidence="1" id="KW-0472">Membrane</keyword>
<feature type="transmembrane region" description="Helical" evidence="1">
    <location>
        <begin position="124"/>
        <end position="141"/>
    </location>
</feature>
<feature type="transmembrane region" description="Helical" evidence="1">
    <location>
        <begin position="171"/>
        <end position="200"/>
    </location>
</feature>
<protein>
    <submittedName>
        <fullName evidence="2">Uncharacterized protein</fullName>
    </submittedName>
</protein>
<dbReference type="RefSeq" id="WP_191038302.1">
    <property type="nucleotide sequence ID" value="NZ_JACXAA010000002.1"/>
</dbReference>
<dbReference type="AlphaFoldDB" id="A0A927AZD6"/>
<feature type="transmembrane region" description="Helical" evidence="1">
    <location>
        <begin position="93"/>
        <end position="112"/>
    </location>
</feature>
<sequence length="519" mass="60357">MVTQPPFVLHRWKWLIACLVVLLIYLLIIVAYAENIPYADDLAVLSSLYDIQHAPNWYLKLRILFNFHNEHRIAIPRLIAIGIYYIQHRHINIMWWIIIGNISIFLLLYLYFKAGFINQRVKRFLPVLFFVLQPMHCELMYWGMASLQNIGVIVLSSLSFYYLFQSKNNYLALLVAVLAVFTSANGLFTFIVGIALLIYRKDWPSSIIWLVIGLLSGFLYWNGFIIGKYSGDGFGESLELVRFLITFISLTGGVVYTQSFPLFSFALGFILLLFISISVYYIINSQSVNSDSSKLFFVACLAFVLLTIAAISLGRHPSNILSGSRYKLYPALVLALTYILLEDRVKENQYIFKSILSFSMLFWVVSYAHYTTRFSTHSRLLFAHFYNWKYSGILDVPSRYSEKYYSERWHKFYQDGQYIPPQKIIEKCQKIVAKVNEQAIFKTSYYFNNKDINIDPVELPIHEYYAVHKAEQKTTIYPLITNNFYKSILTPSKVKYSASINSSYWVKSAEESLLIIPMD</sequence>
<evidence type="ECO:0000256" key="1">
    <source>
        <dbReference type="SAM" id="Phobius"/>
    </source>
</evidence>
<feature type="transmembrane region" description="Helical" evidence="1">
    <location>
        <begin position="147"/>
        <end position="164"/>
    </location>
</feature>
<feature type="transmembrane region" description="Helical" evidence="1">
    <location>
        <begin position="262"/>
        <end position="283"/>
    </location>
</feature>
<reference evidence="2" key="1">
    <citation type="submission" date="2020-09" db="EMBL/GenBank/DDBJ databases">
        <authorList>
            <person name="Kim M.K."/>
        </authorList>
    </citation>
    <scope>NUCLEOTIDE SEQUENCE</scope>
    <source>
        <strain evidence="2">BT704</strain>
    </source>
</reference>
<dbReference type="Proteomes" id="UP000653797">
    <property type="component" value="Unassembled WGS sequence"/>
</dbReference>
<name>A0A927AZD6_9BACT</name>
<feature type="transmembrane region" description="Helical" evidence="1">
    <location>
        <begin position="295"/>
        <end position="314"/>
    </location>
</feature>
<accession>A0A927AZD6</accession>
<keyword evidence="1" id="KW-0812">Transmembrane</keyword>
<feature type="transmembrane region" description="Helical" evidence="1">
    <location>
        <begin position="350"/>
        <end position="370"/>
    </location>
</feature>
<keyword evidence="3" id="KW-1185">Reference proteome</keyword>
<feature type="transmembrane region" description="Helical" evidence="1">
    <location>
        <begin position="239"/>
        <end position="256"/>
    </location>
</feature>
<feature type="transmembrane region" description="Helical" evidence="1">
    <location>
        <begin position="12"/>
        <end position="33"/>
    </location>
</feature>
<evidence type="ECO:0000313" key="3">
    <source>
        <dbReference type="Proteomes" id="UP000653797"/>
    </source>
</evidence>
<gene>
    <name evidence="2" type="ORF">IC230_07240</name>
</gene>
<proteinExistence type="predicted"/>
<evidence type="ECO:0000313" key="2">
    <source>
        <dbReference type="EMBL" id="MBD2752676.1"/>
    </source>
</evidence>
<feature type="transmembrane region" description="Helical" evidence="1">
    <location>
        <begin position="326"/>
        <end position="341"/>
    </location>
</feature>
<comment type="caution">
    <text evidence="2">The sequence shown here is derived from an EMBL/GenBank/DDBJ whole genome shotgun (WGS) entry which is preliminary data.</text>
</comment>